<evidence type="ECO:0000313" key="3">
    <source>
        <dbReference type="EMBL" id="KAF2246976.1"/>
    </source>
</evidence>
<dbReference type="InterPro" id="IPR036812">
    <property type="entry name" value="NAD(P)_OxRdtase_dom_sf"/>
</dbReference>
<dbReference type="Pfam" id="PF00248">
    <property type="entry name" value="Aldo_ket_red"/>
    <property type="match status" value="1"/>
</dbReference>
<dbReference type="GeneID" id="54585498"/>
<dbReference type="GO" id="GO:0016491">
    <property type="term" value="F:oxidoreductase activity"/>
    <property type="evidence" value="ECO:0007669"/>
    <property type="project" value="UniProtKB-KW"/>
</dbReference>
<name>A0A6A6I9B7_9PLEO</name>
<proteinExistence type="predicted"/>
<dbReference type="SUPFAM" id="SSF51430">
    <property type="entry name" value="NAD(P)-linked oxidoreductase"/>
    <property type="match status" value="1"/>
</dbReference>
<protein>
    <submittedName>
        <fullName evidence="3">Aldo/keto reductase</fullName>
    </submittedName>
</protein>
<organism evidence="3 4">
    <name type="scientific">Trematosphaeria pertusa</name>
    <dbReference type="NCBI Taxonomy" id="390896"/>
    <lineage>
        <taxon>Eukaryota</taxon>
        <taxon>Fungi</taxon>
        <taxon>Dikarya</taxon>
        <taxon>Ascomycota</taxon>
        <taxon>Pezizomycotina</taxon>
        <taxon>Dothideomycetes</taxon>
        <taxon>Pleosporomycetidae</taxon>
        <taxon>Pleosporales</taxon>
        <taxon>Massarineae</taxon>
        <taxon>Trematosphaeriaceae</taxon>
        <taxon>Trematosphaeria</taxon>
    </lineage>
</organism>
<reference evidence="3" key="1">
    <citation type="journal article" date="2020" name="Stud. Mycol.">
        <title>101 Dothideomycetes genomes: a test case for predicting lifestyles and emergence of pathogens.</title>
        <authorList>
            <person name="Haridas S."/>
            <person name="Albert R."/>
            <person name="Binder M."/>
            <person name="Bloem J."/>
            <person name="Labutti K."/>
            <person name="Salamov A."/>
            <person name="Andreopoulos B."/>
            <person name="Baker S."/>
            <person name="Barry K."/>
            <person name="Bills G."/>
            <person name="Bluhm B."/>
            <person name="Cannon C."/>
            <person name="Castanera R."/>
            <person name="Culley D."/>
            <person name="Daum C."/>
            <person name="Ezra D."/>
            <person name="Gonzalez J."/>
            <person name="Henrissat B."/>
            <person name="Kuo A."/>
            <person name="Liang C."/>
            <person name="Lipzen A."/>
            <person name="Lutzoni F."/>
            <person name="Magnuson J."/>
            <person name="Mondo S."/>
            <person name="Nolan M."/>
            <person name="Ohm R."/>
            <person name="Pangilinan J."/>
            <person name="Park H.-J."/>
            <person name="Ramirez L."/>
            <person name="Alfaro M."/>
            <person name="Sun H."/>
            <person name="Tritt A."/>
            <person name="Yoshinaga Y."/>
            <person name="Zwiers L.-H."/>
            <person name="Turgeon B."/>
            <person name="Goodwin S."/>
            <person name="Spatafora J."/>
            <person name="Crous P."/>
            <person name="Grigoriev I."/>
        </authorList>
    </citation>
    <scope>NUCLEOTIDE SEQUENCE</scope>
    <source>
        <strain evidence="3">CBS 122368</strain>
    </source>
</reference>
<dbReference type="AlphaFoldDB" id="A0A6A6I9B7"/>
<dbReference type="InterPro" id="IPR050523">
    <property type="entry name" value="AKR_Detox_Biosynth"/>
</dbReference>
<gene>
    <name evidence="3" type="ORF">BU26DRAFT_552843</name>
</gene>
<keyword evidence="1" id="KW-0560">Oxidoreductase</keyword>
<evidence type="ECO:0000256" key="1">
    <source>
        <dbReference type="ARBA" id="ARBA00023002"/>
    </source>
</evidence>
<dbReference type="Proteomes" id="UP000800094">
    <property type="component" value="Unassembled WGS sequence"/>
</dbReference>
<dbReference type="RefSeq" id="XP_033681980.1">
    <property type="nucleotide sequence ID" value="XM_033832168.1"/>
</dbReference>
<dbReference type="EMBL" id="ML987198">
    <property type="protein sequence ID" value="KAF2246976.1"/>
    <property type="molecule type" value="Genomic_DNA"/>
</dbReference>
<sequence>MSLPEFIFGGGGLTDAWREDNISELIEALGQASIKRIDSAAVYPYTSPGGADRLLGHSKFPEKGFAIDTKVLFFGDGSGTMTAEAIQKSLSGSLEGLGVRKINVYYCHAPDKQTPIVDQAAAIDAEYRKGFFSQLGVCNISVEMLEEWLHIADEKGLVKPTVYQGQYNLLCRTYETTLLPLLRKHNISFVAFSPLAGGFLTGKLTFSKKSEDLKGTRFEVSDTNFGGMRYRSFYDKSAMHEALQKAAPFCVSHGISLPEAALRWLLYHSSLEADRGDGVVIGPSNLSQLDSYVKTKNAGPLPEDLAKELAALWNDRVKEAAASIVEY</sequence>
<dbReference type="CDD" id="cd19075">
    <property type="entry name" value="AKR_AKR7A1-5"/>
    <property type="match status" value="1"/>
</dbReference>
<dbReference type="OrthoDB" id="48988at2759"/>
<dbReference type="InterPro" id="IPR023210">
    <property type="entry name" value="NADP_OxRdtase_dom"/>
</dbReference>
<feature type="domain" description="NADP-dependent oxidoreductase" evidence="2">
    <location>
        <begin position="7"/>
        <end position="313"/>
    </location>
</feature>
<evidence type="ECO:0000259" key="2">
    <source>
        <dbReference type="Pfam" id="PF00248"/>
    </source>
</evidence>
<dbReference type="PANTHER" id="PTHR43364">
    <property type="entry name" value="NADH-SPECIFIC METHYLGLYOXAL REDUCTASE-RELATED"/>
    <property type="match status" value="1"/>
</dbReference>
<evidence type="ECO:0000313" key="4">
    <source>
        <dbReference type="Proteomes" id="UP000800094"/>
    </source>
</evidence>
<accession>A0A6A6I9B7</accession>
<dbReference type="Gene3D" id="3.20.20.100">
    <property type="entry name" value="NADP-dependent oxidoreductase domain"/>
    <property type="match status" value="1"/>
</dbReference>
<dbReference type="PANTHER" id="PTHR43364:SF4">
    <property type="entry name" value="NAD(P)-LINKED OXIDOREDUCTASE SUPERFAMILY PROTEIN"/>
    <property type="match status" value="1"/>
</dbReference>
<keyword evidence="4" id="KW-1185">Reference proteome</keyword>